<dbReference type="Pfam" id="PF13443">
    <property type="entry name" value="HTH_26"/>
    <property type="match status" value="1"/>
</dbReference>
<name>A0A520MPF5_9GAMM</name>
<dbReference type="SUPFAM" id="SSF47413">
    <property type="entry name" value="lambda repressor-like DNA-binding domains"/>
    <property type="match status" value="1"/>
</dbReference>
<sequence>MEICITLDVEMAKKKISLKELSEKIGISITNLSLLKTGKVKAIRFSTLMAICRELDCQPGDILVYVSDNSEIS</sequence>
<proteinExistence type="predicted"/>
<dbReference type="SMART" id="SM00530">
    <property type="entry name" value="HTH_XRE"/>
    <property type="match status" value="1"/>
</dbReference>
<evidence type="ECO:0000259" key="1">
    <source>
        <dbReference type="PROSITE" id="PS50943"/>
    </source>
</evidence>
<feature type="domain" description="HTH cro/C1-type" evidence="1">
    <location>
        <begin position="13"/>
        <end position="62"/>
    </location>
</feature>
<dbReference type="PANTHER" id="PTHR37301:SF1">
    <property type="entry name" value="DNA-BINDING PROTEIN"/>
    <property type="match status" value="1"/>
</dbReference>
<comment type="caution">
    <text evidence="2">The sequence shown here is derived from an EMBL/GenBank/DDBJ whole genome shotgun (WGS) entry which is preliminary data.</text>
</comment>
<dbReference type="Gene3D" id="1.10.260.40">
    <property type="entry name" value="lambda repressor-like DNA-binding domains"/>
    <property type="match status" value="1"/>
</dbReference>
<dbReference type="InterPro" id="IPR001387">
    <property type="entry name" value="Cro/C1-type_HTH"/>
</dbReference>
<dbReference type="Proteomes" id="UP000315889">
    <property type="component" value="Unassembled WGS sequence"/>
</dbReference>
<dbReference type="InterPro" id="IPR010982">
    <property type="entry name" value="Lambda_DNA-bd_dom_sf"/>
</dbReference>
<accession>A0A520MPF5</accession>
<gene>
    <name evidence="2" type="ORF">EVB03_01520</name>
</gene>
<dbReference type="PROSITE" id="PS50943">
    <property type="entry name" value="HTH_CROC1"/>
    <property type="match status" value="1"/>
</dbReference>
<evidence type="ECO:0000313" key="3">
    <source>
        <dbReference type="Proteomes" id="UP000315889"/>
    </source>
</evidence>
<dbReference type="EMBL" id="SHBP01000001">
    <property type="protein sequence ID" value="RZO23065.1"/>
    <property type="molecule type" value="Genomic_DNA"/>
</dbReference>
<dbReference type="CDD" id="cd00093">
    <property type="entry name" value="HTH_XRE"/>
    <property type="match status" value="1"/>
</dbReference>
<dbReference type="AlphaFoldDB" id="A0A520MPF5"/>
<dbReference type="PANTHER" id="PTHR37301">
    <property type="entry name" value="DNA-BINDING PROTEIN-RELATED"/>
    <property type="match status" value="1"/>
</dbReference>
<protein>
    <submittedName>
        <fullName evidence="2">Transcriptional regulator</fullName>
    </submittedName>
</protein>
<organism evidence="2 3">
    <name type="scientific">SAR92 clade bacterium</name>
    <dbReference type="NCBI Taxonomy" id="2315479"/>
    <lineage>
        <taxon>Bacteria</taxon>
        <taxon>Pseudomonadati</taxon>
        <taxon>Pseudomonadota</taxon>
        <taxon>Gammaproteobacteria</taxon>
        <taxon>Cellvibrionales</taxon>
        <taxon>Porticoccaceae</taxon>
        <taxon>SAR92 clade</taxon>
    </lineage>
</organism>
<reference evidence="2 3" key="1">
    <citation type="submission" date="2019-02" db="EMBL/GenBank/DDBJ databases">
        <title>Prokaryotic population dynamics and viral predation in marine succession experiment using metagenomics: the confinement effect.</title>
        <authorList>
            <person name="Haro-Moreno J.M."/>
            <person name="Rodriguez-Valera F."/>
            <person name="Lopez-Perez M."/>
        </authorList>
    </citation>
    <scope>NUCLEOTIDE SEQUENCE [LARGE SCALE GENOMIC DNA]</scope>
    <source>
        <strain evidence="2">MED-G170</strain>
    </source>
</reference>
<evidence type="ECO:0000313" key="2">
    <source>
        <dbReference type="EMBL" id="RZO23065.1"/>
    </source>
</evidence>
<dbReference type="GO" id="GO:0003677">
    <property type="term" value="F:DNA binding"/>
    <property type="evidence" value="ECO:0007669"/>
    <property type="project" value="InterPro"/>
</dbReference>